<sequence>MTAPTKEATVLTPTVRAGARRSLFWASAVAFVLLVAIGILSLIGVSGDAPRLSPRNPAPDGAMAVAEVLAGQGIDVRPTDTLDDTIVAAVDPTNTTIVLFDEDGQLDDAQRQTLLDTGAHLVVLEPGFAQLASFAPGVSSAGVPDDDPLRAGCSLPAAAKATTVSPGGLAYRAGASAELCLTSDSDTGADAHSYIRVETDGTVVSIVGATEALTNAAVTDLGNAAFALNLLGEDDTLVWYRPSILDAAGETDPAALTPGWVTPAIALLILVAAAAAFWRGRRFGPLVIENLPVLVRASETMEGRARLYEKGSARVRALDSLRMATISRLATRSGLPTTAHLDQVCLAVAAALRTDPTGIRSLLVDAIPETDADLVRLSDRLLALETALAEELRP</sequence>
<keyword evidence="1" id="KW-0812">Transmembrane</keyword>
<proteinExistence type="predicted"/>
<dbReference type="Pfam" id="PF14258">
    <property type="entry name" value="DUF4350"/>
    <property type="match status" value="1"/>
</dbReference>
<reference evidence="3 4" key="1">
    <citation type="submission" date="2016-09" db="EMBL/GenBank/DDBJ databases">
        <title>Complete genome sequence of microbes from the polar regions.</title>
        <authorList>
            <person name="Liao L."/>
            <person name="Chen B."/>
        </authorList>
    </citation>
    <scope>NUCLEOTIDE SEQUENCE [LARGE SCALE GENOMIC DNA]</scope>
    <source>
        <strain evidence="3 4">ZS314</strain>
    </source>
</reference>
<dbReference type="InterPro" id="IPR025646">
    <property type="entry name" value="DUF4350"/>
</dbReference>
<keyword evidence="4" id="KW-1185">Reference proteome</keyword>
<evidence type="ECO:0000259" key="2">
    <source>
        <dbReference type="Pfam" id="PF14258"/>
    </source>
</evidence>
<dbReference type="RefSeq" id="WP_161887196.1">
    <property type="nucleotide sequence ID" value="NZ_CP017146.1"/>
</dbReference>
<feature type="transmembrane region" description="Helical" evidence="1">
    <location>
        <begin position="260"/>
        <end position="278"/>
    </location>
</feature>
<evidence type="ECO:0000313" key="3">
    <source>
        <dbReference type="EMBL" id="QHO70803.1"/>
    </source>
</evidence>
<name>A0A7L5AJM3_9MICO</name>
<evidence type="ECO:0000313" key="4">
    <source>
        <dbReference type="Proteomes" id="UP000464507"/>
    </source>
</evidence>
<dbReference type="EMBL" id="CP017146">
    <property type="protein sequence ID" value="QHO70803.1"/>
    <property type="molecule type" value="Genomic_DNA"/>
</dbReference>
<dbReference type="KEGG" id="mant:BHD05_15265"/>
<protein>
    <recommendedName>
        <fullName evidence="2">DUF4350 domain-containing protein</fullName>
    </recommendedName>
</protein>
<gene>
    <name evidence="3" type="ORF">BHD05_15265</name>
</gene>
<accession>A0A7L5AJM3</accession>
<keyword evidence="1" id="KW-1133">Transmembrane helix</keyword>
<dbReference type="OrthoDB" id="5241668at2"/>
<feature type="domain" description="DUF4350" evidence="2">
    <location>
        <begin position="54"/>
        <end position="231"/>
    </location>
</feature>
<dbReference type="Proteomes" id="UP000464507">
    <property type="component" value="Chromosome"/>
</dbReference>
<evidence type="ECO:0000256" key="1">
    <source>
        <dbReference type="SAM" id="Phobius"/>
    </source>
</evidence>
<dbReference type="AlphaFoldDB" id="A0A7L5AJM3"/>
<organism evidence="3 4">
    <name type="scientific">Marisediminicola antarctica</name>
    <dbReference type="NCBI Taxonomy" id="674079"/>
    <lineage>
        <taxon>Bacteria</taxon>
        <taxon>Bacillati</taxon>
        <taxon>Actinomycetota</taxon>
        <taxon>Actinomycetes</taxon>
        <taxon>Micrococcales</taxon>
        <taxon>Microbacteriaceae</taxon>
        <taxon>Marisediminicola</taxon>
    </lineage>
</organism>
<keyword evidence="1" id="KW-0472">Membrane</keyword>
<feature type="transmembrane region" description="Helical" evidence="1">
    <location>
        <begin position="23"/>
        <end position="45"/>
    </location>
</feature>